<evidence type="ECO:0000256" key="17">
    <source>
        <dbReference type="RuleBase" id="RU365016"/>
    </source>
</evidence>
<organism evidence="20 21">
    <name type="scientific">Podospora didyma</name>
    <dbReference type="NCBI Taxonomy" id="330526"/>
    <lineage>
        <taxon>Eukaryota</taxon>
        <taxon>Fungi</taxon>
        <taxon>Dikarya</taxon>
        <taxon>Ascomycota</taxon>
        <taxon>Pezizomycotina</taxon>
        <taxon>Sordariomycetes</taxon>
        <taxon>Sordariomycetidae</taxon>
        <taxon>Sordariales</taxon>
        <taxon>Podosporaceae</taxon>
        <taxon>Podospora</taxon>
    </lineage>
</organism>
<evidence type="ECO:0000256" key="2">
    <source>
        <dbReference type="ARBA" id="ARBA00007532"/>
    </source>
</evidence>
<gene>
    <name evidence="20" type="ORF">B0H63DRAFT_470177</name>
</gene>
<evidence type="ECO:0000256" key="14">
    <source>
        <dbReference type="PIRSR" id="PIRSR000350-3"/>
    </source>
</evidence>
<evidence type="ECO:0000256" key="10">
    <source>
        <dbReference type="ARBA" id="ARBA00023157"/>
    </source>
</evidence>
<dbReference type="PANTHER" id="PTHR42737:SF2">
    <property type="entry name" value="GLUTATHIONE REDUCTASE"/>
    <property type="match status" value="1"/>
</dbReference>
<name>A0AAE0NTN5_9PEZI</name>
<dbReference type="InterPro" id="IPR004099">
    <property type="entry name" value="Pyr_nucl-diS_OxRdtase_dimer"/>
</dbReference>
<comment type="function">
    <text evidence="12 17">Catalyzes the reduction of glutathione disulfide (GSSG) to reduced glutathione (GSH). Constitutes the major mechanism to maintain a high GSH:GSSG ratio in the cytosol.</text>
</comment>
<dbReference type="NCBIfam" id="NF004776">
    <property type="entry name" value="PRK06116.1"/>
    <property type="match status" value="1"/>
</dbReference>
<dbReference type="FunFam" id="3.50.50.60:FF:000141">
    <property type="entry name" value="Glutathione reductase"/>
    <property type="match status" value="1"/>
</dbReference>
<dbReference type="GO" id="GO:0005739">
    <property type="term" value="C:mitochondrion"/>
    <property type="evidence" value="ECO:0007669"/>
    <property type="project" value="TreeGrafter"/>
</dbReference>
<keyword evidence="8 17" id="KW-0521">NADP</keyword>
<evidence type="ECO:0000256" key="1">
    <source>
        <dbReference type="ARBA" id="ARBA00004496"/>
    </source>
</evidence>
<protein>
    <recommendedName>
        <fullName evidence="4 17">Glutathione reductase</fullName>
        <ecNumber evidence="3 17">1.8.1.7</ecNumber>
    </recommendedName>
</protein>
<evidence type="ECO:0000256" key="16">
    <source>
        <dbReference type="RuleBase" id="RU003691"/>
    </source>
</evidence>
<dbReference type="NCBIfam" id="TIGR01421">
    <property type="entry name" value="gluta_reduc_1"/>
    <property type="match status" value="1"/>
</dbReference>
<evidence type="ECO:0000313" key="21">
    <source>
        <dbReference type="Proteomes" id="UP001285441"/>
    </source>
</evidence>
<dbReference type="PANTHER" id="PTHR42737">
    <property type="entry name" value="GLUTATHIONE REDUCTASE"/>
    <property type="match status" value="1"/>
</dbReference>
<keyword evidence="5 17" id="KW-0963">Cytoplasm</keyword>
<evidence type="ECO:0000256" key="13">
    <source>
        <dbReference type="PIRSR" id="PIRSR000350-2"/>
    </source>
</evidence>
<dbReference type="Proteomes" id="UP001285441">
    <property type="component" value="Unassembled WGS sequence"/>
</dbReference>
<dbReference type="InterPro" id="IPR006322">
    <property type="entry name" value="Glutathione_Rdtase_euk/bac"/>
</dbReference>
<sequence>MQAFSSVLTRRPVLSSRTAVSRIGTLSRHFSTTPFAMAPVSKEVDFLVIGGGSGGLGAARTASAKFGTKAMIVEGKRLGGTCVNVGCVPKKVTFNAAFIAETIHQAKDYGFSLQETAPFDWTTFKKKRDAYITRLNGIYERNLSNDKVEYVHGWAKLLSRNSVEVTLDDGTKTVVNAKKILVAVGGNPAVPPKIPGAELGINSDGFFDIETLPKKVALVGAGYIAVEFAGMFNSLGVETHLFIRHDTFLRHFDPMIQETVVKEYERLGVKVHKRSELDNVTKDETTGKLSLHYKEGEGEGSIADVDHLIWAVGRTPATYGIGLEEAGVKLNEKGHVVVDEYQNTSVENIYALGDVSGEVELTPVALAAGRKLAARLYGPEQFRTARLDYTNIPSVVFAHPEVGSIGLTEPQAVEKFGRENLKIYKTNFTAMYYAMMDPEQKGPTAYKLICAGPEEKVVGLHILGLGSGEMLQGFGVAIKMGATKGDFDSCVAIHPTSAEELVTLK</sequence>
<evidence type="ECO:0000256" key="12">
    <source>
        <dbReference type="ARBA" id="ARBA00056905"/>
    </source>
</evidence>
<evidence type="ECO:0000256" key="8">
    <source>
        <dbReference type="ARBA" id="ARBA00022857"/>
    </source>
</evidence>
<dbReference type="Pfam" id="PF07992">
    <property type="entry name" value="Pyr_redox_2"/>
    <property type="match status" value="1"/>
</dbReference>
<dbReference type="GO" id="GO:0050661">
    <property type="term" value="F:NADP binding"/>
    <property type="evidence" value="ECO:0007669"/>
    <property type="project" value="InterPro"/>
</dbReference>
<feature type="disulfide bond" description="Redox-active" evidence="15">
    <location>
        <begin position="82"/>
        <end position="87"/>
    </location>
</feature>
<evidence type="ECO:0000256" key="3">
    <source>
        <dbReference type="ARBA" id="ARBA00012607"/>
    </source>
</evidence>
<dbReference type="PRINTS" id="PR00411">
    <property type="entry name" value="PNDRDTASEI"/>
</dbReference>
<dbReference type="Gene3D" id="3.30.390.30">
    <property type="match status" value="1"/>
</dbReference>
<feature type="binding site" evidence="14">
    <location>
        <position position="313"/>
    </location>
    <ligand>
        <name>NAD(+)</name>
        <dbReference type="ChEBI" id="CHEBI:57540"/>
    </ligand>
</feature>
<comment type="cofactor">
    <cofactor evidence="14">
        <name>FAD</name>
        <dbReference type="ChEBI" id="CHEBI:57692"/>
    </cofactor>
    <text evidence="14">Binds 1 FAD per subunit.</text>
</comment>
<dbReference type="AlphaFoldDB" id="A0AAE0NTN5"/>
<dbReference type="SUPFAM" id="SSF51905">
    <property type="entry name" value="FAD/NAD(P)-binding domain"/>
    <property type="match status" value="1"/>
</dbReference>
<dbReference type="PRINTS" id="PR00368">
    <property type="entry name" value="FADPNR"/>
</dbReference>
<reference evidence="20" key="2">
    <citation type="submission" date="2023-06" db="EMBL/GenBank/DDBJ databases">
        <authorList>
            <consortium name="Lawrence Berkeley National Laboratory"/>
            <person name="Haridas S."/>
            <person name="Hensen N."/>
            <person name="Bonometti L."/>
            <person name="Westerberg I."/>
            <person name="Brannstrom I.O."/>
            <person name="Guillou S."/>
            <person name="Cros-Aarteil S."/>
            <person name="Calhoun S."/>
            <person name="Kuo A."/>
            <person name="Mondo S."/>
            <person name="Pangilinan J."/>
            <person name="Riley R."/>
            <person name="LaButti K."/>
            <person name="Andreopoulos B."/>
            <person name="Lipzen A."/>
            <person name="Chen C."/>
            <person name="Yanf M."/>
            <person name="Daum C."/>
            <person name="Ng V."/>
            <person name="Clum A."/>
            <person name="Steindorff A."/>
            <person name="Ohm R."/>
            <person name="Martin F."/>
            <person name="Silar P."/>
            <person name="Natvig D."/>
            <person name="Lalanne C."/>
            <person name="Gautier V."/>
            <person name="Ament-velasquez S.L."/>
            <person name="Kruys A."/>
            <person name="Hutchinson M.I."/>
            <person name="Powell A.J."/>
            <person name="Barry K."/>
            <person name="Miller A.N."/>
            <person name="Grigoriev I.V."/>
            <person name="Debuchy R."/>
            <person name="Gladieux P."/>
            <person name="Thoren M.H."/>
            <person name="Johannesson H."/>
        </authorList>
    </citation>
    <scope>NUCLEOTIDE SEQUENCE</scope>
    <source>
        <strain evidence="20">CBS 232.78</strain>
    </source>
</reference>
<comment type="caution">
    <text evidence="20">The sequence shown here is derived from an EMBL/GenBank/DDBJ whole genome shotgun (WGS) entry which is preliminary data.</text>
</comment>
<keyword evidence="14" id="KW-0520">NAD</keyword>
<feature type="domain" description="FAD/NAD(P)-binding" evidence="19">
    <location>
        <begin position="45"/>
        <end position="369"/>
    </location>
</feature>
<dbReference type="GO" id="GO:0045454">
    <property type="term" value="P:cell redox homeostasis"/>
    <property type="evidence" value="ECO:0007669"/>
    <property type="project" value="InterPro"/>
</dbReference>
<evidence type="ECO:0000256" key="4">
    <source>
        <dbReference type="ARBA" id="ARBA00017111"/>
    </source>
</evidence>
<dbReference type="GO" id="GO:0034599">
    <property type="term" value="P:cellular response to oxidative stress"/>
    <property type="evidence" value="ECO:0007669"/>
    <property type="project" value="TreeGrafter"/>
</dbReference>
<dbReference type="InterPro" id="IPR016156">
    <property type="entry name" value="FAD/NAD-linked_Rdtase_dimer_sf"/>
</dbReference>
<comment type="similarity">
    <text evidence="2 16">Belongs to the class-I pyridine nucleotide-disulfide oxidoreductase family.</text>
</comment>
<evidence type="ECO:0000259" key="19">
    <source>
        <dbReference type="Pfam" id="PF07992"/>
    </source>
</evidence>
<dbReference type="InterPro" id="IPR046952">
    <property type="entry name" value="GSHR/TRXR-like"/>
</dbReference>
<dbReference type="GO" id="GO:0005829">
    <property type="term" value="C:cytosol"/>
    <property type="evidence" value="ECO:0007669"/>
    <property type="project" value="TreeGrafter"/>
</dbReference>
<evidence type="ECO:0000256" key="9">
    <source>
        <dbReference type="ARBA" id="ARBA00023002"/>
    </source>
</evidence>
<dbReference type="Pfam" id="PF02852">
    <property type="entry name" value="Pyr_redox_dim"/>
    <property type="match status" value="1"/>
</dbReference>
<dbReference type="PIRSF" id="PIRSF000350">
    <property type="entry name" value="Mercury_reductase_MerA"/>
    <property type="match status" value="1"/>
</dbReference>
<keyword evidence="10" id="KW-1015">Disulfide bond</keyword>
<evidence type="ECO:0000256" key="7">
    <source>
        <dbReference type="ARBA" id="ARBA00022827"/>
    </source>
</evidence>
<feature type="binding site" evidence="14">
    <location>
        <begin position="220"/>
        <end position="227"/>
    </location>
    <ligand>
        <name>NAD(+)</name>
        <dbReference type="ChEBI" id="CHEBI:57540"/>
    </ligand>
</feature>
<dbReference type="EMBL" id="JAULSW010000003">
    <property type="protein sequence ID" value="KAK3387497.1"/>
    <property type="molecule type" value="Genomic_DNA"/>
</dbReference>
<feature type="domain" description="Pyridine nucleotide-disulphide oxidoreductase dimerisation" evidence="18">
    <location>
        <begin position="392"/>
        <end position="503"/>
    </location>
</feature>
<feature type="binding site" evidence="14">
    <location>
        <position position="91"/>
    </location>
    <ligand>
        <name>FAD</name>
        <dbReference type="ChEBI" id="CHEBI:57692"/>
    </ligand>
</feature>
<evidence type="ECO:0000256" key="5">
    <source>
        <dbReference type="ARBA" id="ARBA00022490"/>
    </source>
</evidence>
<evidence type="ECO:0000256" key="15">
    <source>
        <dbReference type="PIRSR" id="PIRSR000350-4"/>
    </source>
</evidence>
<reference evidence="20" key="1">
    <citation type="journal article" date="2023" name="Mol. Phylogenet. Evol.">
        <title>Genome-scale phylogeny and comparative genomics of the fungal order Sordariales.</title>
        <authorList>
            <person name="Hensen N."/>
            <person name="Bonometti L."/>
            <person name="Westerberg I."/>
            <person name="Brannstrom I.O."/>
            <person name="Guillou S."/>
            <person name="Cros-Aarteil S."/>
            <person name="Calhoun S."/>
            <person name="Haridas S."/>
            <person name="Kuo A."/>
            <person name="Mondo S."/>
            <person name="Pangilinan J."/>
            <person name="Riley R."/>
            <person name="LaButti K."/>
            <person name="Andreopoulos B."/>
            <person name="Lipzen A."/>
            <person name="Chen C."/>
            <person name="Yan M."/>
            <person name="Daum C."/>
            <person name="Ng V."/>
            <person name="Clum A."/>
            <person name="Steindorff A."/>
            <person name="Ohm R.A."/>
            <person name="Martin F."/>
            <person name="Silar P."/>
            <person name="Natvig D.O."/>
            <person name="Lalanne C."/>
            <person name="Gautier V."/>
            <person name="Ament-Velasquez S.L."/>
            <person name="Kruys A."/>
            <person name="Hutchinson M.I."/>
            <person name="Powell A.J."/>
            <person name="Barry K."/>
            <person name="Miller A.N."/>
            <person name="Grigoriev I.V."/>
            <person name="Debuchy R."/>
            <person name="Gladieux P."/>
            <person name="Hiltunen Thoren M."/>
            <person name="Johannesson H."/>
        </authorList>
    </citation>
    <scope>NUCLEOTIDE SEQUENCE</scope>
    <source>
        <strain evidence="20">CBS 232.78</strain>
    </source>
</reference>
<evidence type="ECO:0000256" key="11">
    <source>
        <dbReference type="ARBA" id="ARBA00023284"/>
    </source>
</evidence>
<comment type="subcellular location">
    <subcellularLocation>
        <location evidence="1 17">Cytoplasm</location>
    </subcellularLocation>
</comment>
<comment type="catalytic activity">
    <reaction evidence="17">
        <text>2 glutathione + NADP(+) = glutathione disulfide + NADPH + H(+)</text>
        <dbReference type="Rhea" id="RHEA:11740"/>
        <dbReference type="ChEBI" id="CHEBI:15378"/>
        <dbReference type="ChEBI" id="CHEBI:57783"/>
        <dbReference type="ChEBI" id="CHEBI:57925"/>
        <dbReference type="ChEBI" id="CHEBI:58297"/>
        <dbReference type="ChEBI" id="CHEBI:58349"/>
        <dbReference type="EC" id="1.8.1.7"/>
    </reaction>
</comment>
<keyword evidence="21" id="KW-1185">Reference proteome</keyword>
<dbReference type="InterPro" id="IPR012999">
    <property type="entry name" value="Pyr_OxRdtase_I_AS"/>
</dbReference>
<accession>A0AAE0NTN5</accession>
<keyword evidence="6 16" id="KW-0285">Flavoprotein</keyword>
<keyword evidence="9 16" id="KW-0560">Oxidoreductase</keyword>
<dbReference type="Gene3D" id="3.50.50.60">
    <property type="entry name" value="FAD/NAD(P)-binding domain"/>
    <property type="match status" value="2"/>
</dbReference>
<dbReference type="InterPro" id="IPR036188">
    <property type="entry name" value="FAD/NAD-bd_sf"/>
</dbReference>
<dbReference type="InterPro" id="IPR023753">
    <property type="entry name" value="FAD/NAD-binding_dom"/>
</dbReference>
<dbReference type="FunFam" id="3.30.390.30:FF:000003">
    <property type="entry name" value="Glutathione reductase"/>
    <property type="match status" value="1"/>
</dbReference>
<evidence type="ECO:0000256" key="6">
    <source>
        <dbReference type="ARBA" id="ARBA00022630"/>
    </source>
</evidence>
<dbReference type="EC" id="1.8.1.7" evidence="3 17"/>
<feature type="binding site" evidence="14">
    <location>
        <position position="354"/>
    </location>
    <ligand>
        <name>FAD</name>
        <dbReference type="ChEBI" id="CHEBI:57692"/>
    </ligand>
</feature>
<dbReference type="GO" id="GO:0004362">
    <property type="term" value="F:glutathione-disulfide reductase (NADPH) activity"/>
    <property type="evidence" value="ECO:0007669"/>
    <property type="project" value="UniProtKB-EC"/>
</dbReference>
<evidence type="ECO:0000259" key="18">
    <source>
        <dbReference type="Pfam" id="PF02852"/>
    </source>
</evidence>
<keyword evidence="11 16" id="KW-0676">Redox-active center</keyword>
<dbReference type="SUPFAM" id="SSF55424">
    <property type="entry name" value="FAD/NAD-linked reductases, dimerisation (C-terminal) domain"/>
    <property type="match status" value="1"/>
</dbReference>
<evidence type="ECO:0000313" key="20">
    <source>
        <dbReference type="EMBL" id="KAK3387497.1"/>
    </source>
</evidence>
<dbReference type="GO" id="GO:0050660">
    <property type="term" value="F:flavin adenine dinucleotide binding"/>
    <property type="evidence" value="ECO:0007669"/>
    <property type="project" value="InterPro"/>
</dbReference>
<dbReference type="InterPro" id="IPR001100">
    <property type="entry name" value="Pyr_nuc-diS_OxRdtase"/>
</dbReference>
<dbReference type="PROSITE" id="PS00076">
    <property type="entry name" value="PYRIDINE_REDOX_1"/>
    <property type="match status" value="1"/>
</dbReference>
<keyword evidence="7 14" id="KW-0274">FAD</keyword>
<keyword evidence="14" id="KW-0547">Nucleotide-binding</keyword>
<feature type="active site" description="Proton acceptor" evidence="13">
    <location>
        <position position="494"/>
    </location>
</feature>
<dbReference type="GO" id="GO:0006749">
    <property type="term" value="P:glutathione metabolic process"/>
    <property type="evidence" value="ECO:0007669"/>
    <property type="project" value="InterPro"/>
</dbReference>
<proteinExistence type="inferred from homology"/>